<sequence length="162" mass="17893">MTENRLELLDRDLSTLLKKASVSQQRNAALIASQFAIERNNLNNPIVDQALKAIEIGNFGDESLREKIEALVNQLDEIQWNLQEKMDAGEAELSAYLAAFQQARSANSLYFALDADAFNAATESIYEADAATDDLASLKQKVLQVFKQQSDSGEVIVETPVV</sequence>
<keyword evidence="1" id="KW-0175">Coiled coil</keyword>
<reference evidence="2 3" key="1">
    <citation type="submission" date="2024-09" db="EMBL/GenBank/DDBJ databases">
        <title>Floridaenema gen nov. (Aerosakkonemataceae, Aerosakkonematales ord. nov., Cyanobacteria) from benthic tropical and subtropical fresh waters, with the description of four new species.</title>
        <authorList>
            <person name="Moretto J.A."/>
            <person name="Berthold D.E."/>
            <person name="Lefler F.W."/>
            <person name="Huang I.-S."/>
            <person name="Laughinghouse H. IV."/>
        </authorList>
    </citation>
    <scope>NUCLEOTIDE SEQUENCE [LARGE SCALE GENOMIC DNA]</scope>
    <source>
        <strain evidence="2 3">BLCC-F46</strain>
    </source>
</reference>
<feature type="coiled-coil region" evidence="1">
    <location>
        <begin position="61"/>
        <end position="88"/>
    </location>
</feature>
<comment type="caution">
    <text evidence="2">The sequence shown here is derived from an EMBL/GenBank/DDBJ whole genome shotgun (WGS) entry which is preliminary data.</text>
</comment>
<evidence type="ECO:0000256" key="1">
    <source>
        <dbReference type="SAM" id="Coils"/>
    </source>
</evidence>
<protein>
    <submittedName>
        <fullName evidence="2">Uncharacterized protein</fullName>
    </submittedName>
</protein>
<keyword evidence="3" id="KW-1185">Reference proteome</keyword>
<evidence type="ECO:0000313" key="3">
    <source>
        <dbReference type="Proteomes" id="UP001576774"/>
    </source>
</evidence>
<accession>A0ABV4XF49</accession>
<dbReference type="EMBL" id="JBHFNQ010000224">
    <property type="protein sequence ID" value="MFB2881431.1"/>
    <property type="molecule type" value="Genomic_DNA"/>
</dbReference>
<gene>
    <name evidence="2" type="ORF">ACE1CC_31650</name>
</gene>
<organism evidence="2 3">
    <name type="scientific">Floridaenema aerugineum BLCC-F46</name>
    <dbReference type="NCBI Taxonomy" id="3153654"/>
    <lineage>
        <taxon>Bacteria</taxon>
        <taxon>Bacillati</taxon>
        <taxon>Cyanobacteriota</taxon>
        <taxon>Cyanophyceae</taxon>
        <taxon>Oscillatoriophycideae</taxon>
        <taxon>Aerosakkonematales</taxon>
        <taxon>Aerosakkonemataceae</taxon>
        <taxon>Floridanema</taxon>
        <taxon>Floridanema aerugineum</taxon>
    </lineage>
</organism>
<name>A0ABV4XF49_9CYAN</name>
<dbReference type="RefSeq" id="WP_413274413.1">
    <property type="nucleotide sequence ID" value="NZ_JBHFNQ010000224.1"/>
</dbReference>
<dbReference type="Proteomes" id="UP001576774">
    <property type="component" value="Unassembled WGS sequence"/>
</dbReference>
<evidence type="ECO:0000313" key="2">
    <source>
        <dbReference type="EMBL" id="MFB2881431.1"/>
    </source>
</evidence>
<proteinExistence type="predicted"/>